<evidence type="ECO:0000313" key="1">
    <source>
        <dbReference type="EMBL" id="MDC7682174.1"/>
    </source>
</evidence>
<dbReference type="EMBL" id="JAQQKX010000001">
    <property type="protein sequence ID" value="MDC7682174.1"/>
    <property type="molecule type" value="Genomic_DNA"/>
</dbReference>
<evidence type="ECO:0008006" key="3">
    <source>
        <dbReference type="Google" id="ProtNLM"/>
    </source>
</evidence>
<dbReference type="RefSeq" id="WP_272746677.1">
    <property type="nucleotide sequence ID" value="NZ_JAQQKX010000001.1"/>
</dbReference>
<comment type="caution">
    <text evidence="1">The sequence shown here is derived from an EMBL/GenBank/DDBJ whole genome shotgun (WGS) entry which is preliminary data.</text>
</comment>
<accession>A0ABT5HQ33</accession>
<gene>
    <name evidence="1" type="ORF">PQU92_02735</name>
</gene>
<keyword evidence="2" id="KW-1185">Reference proteome</keyword>
<reference evidence="1 2" key="1">
    <citation type="submission" date="2023-01" db="EMBL/GenBank/DDBJ databases">
        <title>Novel species of the genus Asticcacaulis isolated from rivers.</title>
        <authorList>
            <person name="Lu H."/>
        </authorList>
    </citation>
    <scope>NUCLEOTIDE SEQUENCE [LARGE SCALE GENOMIC DNA]</scope>
    <source>
        <strain evidence="1 2">BYS171W</strain>
    </source>
</reference>
<proteinExistence type="predicted"/>
<protein>
    <recommendedName>
        <fullName evidence="3">Transposase</fullName>
    </recommendedName>
</protein>
<organism evidence="1 2">
    <name type="scientific">Asticcacaulis aquaticus</name>
    <dbReference type="NCBI Taxonomy" id="2984212"/>
    <lineage>
        <taxon>Bacteria</taxon>
        <taxon>Pseudomonadati</taxon>
        <taxon>Pseudomonadota</taxon>
        <taxon>Alphaproteobacteria</taxon>
        <taxon>Caulobacterales</taxon>
        <taxon>Caulobacteraceae</taxon>
        <taxon>Asticcacaulis</taxon>
    </lineage>
</organism>
<sequence>MFEITTDKTSMKLSHGVMVLLTVARHDRDYMYCERKTTAKGEVYYDIANYRYREDCSALPQLPRAPQILDVIDLYGTDYADIA</sequence>
<dbReference type="Proteomes" id="UP001214854">
    <property type="component" value="Unassembled WGS sequence"/>
</dbReference>
<name>A0ABT5HQ33_9CAUL</name>
<evidence type="ECO:0000313" key="2">
    <source>
        <dbReference type="Proteomes" id="UP001214854"/>
    </source>
</evidence>